<evidence type="ECO:0000256" key="1">
    <source>
        <dbReference type="ARBA" id="ARBA00012486"/>
    </source>
</evidence>
<keyword evidence="3" id="KW-0547">Nucleotide-binding</keyword>
<dbReference type="SUPFAM" id="SSF54495">
    <property type="entry name" value="UBC-like"/>
    <property type="match status" value="1"/>
</dbReference>
<dbReference type="SUPFAM" id="SSF81383">
    <property type="entry name" value="F-box domain"/>
    <property type="match status" value="1"/>
</dbReference>
<dbReference type="Gene3D" id="3.30.160.20">
    <property type="match status" value="1"/>
</dbReference>
<dbReference type="Pfam" id="PF00179">
    <property type="entry name" value="UQ_con"/>
    <property type="match status" value="1"/>
</dbReference>
<evidence type="ECO:0000256" key="5">
    <source>
        <dbReference type="ARBA" id="ARBA00022840"/>
    </source>
</evidence>
<dbReference type="FunFam" id="3.10.110.10:FF:000060">
    <property type="entry name" value="Ubiquitin conjugating enzyme (UbcB)"/>
    <property type="match status" value="1"/>
</dbReference>
<dbReference type="CDD" id="cd23826">
    <property type="entry name" value="UEV_Morgue-like"/>
    <property type="match status" value="1"/>
</dbReference>
<protein>
    <recommendedName>
        <fullName evidence="1">E2 ubiquitin-conjugating enzyme</fullName>
        <ecNumber evidence="1">2.3.2.23</ecNumber>
    </recommendedName>
</protein>
<dbReference type="EMBL" id="CAJPEV010001680">
    <property type="protein sequence ID" value="CAG0893830.1"/>
    <property type="molecule type" value="Genomic_DNA"/>
</dbReference>
<evidence type="ECO:0000256" key="7">
    <source>
        <dbReference type="SAM" id="MobiDB-lite"/>
    </source>
</evidence>
<feature type="region of interest" description="Disordered" evidence="7">
    <location>
        <begin position="180"/>
        <end position="217"/>
    </location>
</feature>
<feature type="domain" description="DRBM" evidence="9">
    <location>
        <begin position="46"/>
        <end position="83"/>
    </location>
</feature>
<keyword evidence="2" id="KW-0808">Transferase</keyword>
<reference evidence="11" key="1">
    <citation type="submission" date="2020-11" db="EMBL/GenBank/DDBJ databases">
        <authorList>
            <person name="Tran Van P."/>
        </authorList>
    </citation>
    <scope>NUCLEOTIDE SEQUENCE</scope>
</reference>
<evidence type="ECO:0000256" key="4">
    <source>
        <dbReference type="ARBA" id="ARBA00022786"/>
    </source>
</evidence>
<dbReference type="Pfam" id="PF12937">
    <property type="entry name" value="F-box-like"/>
    <property type="match status" value="1"/>
</dbReference>
<keyword evidence="4" id="KW-0833">Ubl conjugation pathway</keyword>
<keyword evidence="6" id="KW-0694">RNA-binding</keyword>
<feature type="compositionally biased region" description="Basic residues" evidence="7">
    <location>
        <begin position="185"/>
        <end position="201"/>
    </location>
</feature>
<dbReference type="SMART" id="SM00212">
    <property type="entry name" value="UBCc"/>
    <property type="match status" value="1"/>
</dbReference>
<dbReference type="InterPro" id="IPR001810">
    <property type="entry name" value="F-box_dom"/>
</dbReference>
<dbReference type="EC" id="2.3.2.23" evidence="1"/>
<dbReference type="Gene3D" id="1.20.1280.50">
    <property type="match status" value="1"/>
</dbReference>
<dbReference type="InterPro" id="IPR016135">
    <property type="entry name" value="UBQ-conjugating_enzyme/RWD"/>
</dbReference>
<dbReference type="InterPro" id="IPR036047">
    <property type="entry name" value="F-box-like_dom_sf"/>
</dbReference>
<feature type="domain" description="F-box" evidence="10">
    <location>
        <begin position="233"/>
        <end position="282"/>
    </location>
</feature>
<feature type="compositionally biased region" description="Polar residues" evidence="7">
    <location>
        <begin position="18"/>
        <end position="43"/>
    </location>
</feature>
<evidence type="ECO:0000259" key="8">
    <source>
        <dbReference type="PROSITE" id="PS50127"/>
    </source>
</evidence>
<dbReference type="PROSITE" id="PS50137">
    <property type="entry name" value="DS_RBD"/>
    <property type="match status" value="1"/>
</dbReference>
<dbReference type="InterPro" id="IPR000608">
    <property type="entry name" value="UBC"/>
</dbReference>
<dbReference type="GO" id="GO:0003723">
    <property type="term" value="F:RNA binding"/>
    <property type="evidence" value="ECO:0007669"/>
    <property type="project" value="UniProtKB-UniRule"/>
</dbReference>
<evidence type="ECO:0000259" key="10">
    <source>
        <dbReference type="PROSITE" id="PS50181"/>
    </source>
</evidence>
<sequence length="508" mass="58306">MDETYIFPDKTNLHPEKTNLNPEKTNLNPEKTNLNPEKTNLNPEKNPVQALKELCEKNSWKSPEYIDMEESGEPHNKRFLATIFEEKKVHERKMKHGKFLVLPDLTNLKEKAKARKSTSHSRMTSTWSLVLRGLEKGILIRKVIEQCIVAGKRLWEGKEGVGGEAGWKRIFDITLEIGRSSGTGPRKKPASAMKRRGRTSVRRGAPPATPSSIQQRQRLAPGSMLLPEGHIPPFPINFLSDELLGKVFSHLDDVSLACASLVCRRWSNILSDAAWMCEWHRNTHDRWPLFRPSPQRSPCGTMPTCQKQDFPWRRVYTNLFHSAPCIYCLYQNVQQHSWDESWLGTSEVPENSETPPHQKRLQKEFRNLSEDPSEGIQAQPLDSSLQHWQASIVGPYGSPYEGGRFYLSLWFPINYPFKQPLVRFLTKVFHPNVSRHGDIGIDFLRGEWKPSWSICKMLVSIQSVLTFPLCNVCMEQAIGDLCSSDPETFSRIAAAWTRRYAMHDSFLR</sequence>
<gene>
    <name evidence="11" type="ORF">DSTB1V02_LOCUS7851</name>
</gene>
<evidence type="ECO:0000313" key="11">
    <source>
        <dbReference type="EMBL" id="CAD7248028.1"/>
    </source>
</evidence>
<dbReference type="OrthoDB" id="9973183at2759"/>
<evidence type="ECO:0000256" key="6">
    <source>
        <dbReference type="PROSITE-ProRule" id="PRU00266"/>
    </source>
</evidence>
<keyword evidence="5" id="KW-0067">ATP-binding</keyword>
<evidence type="ECO:0000256" key="2">
    <source>
        <dbReference type="ARBA" id="ARBA00022679"/>
    </source>
</evidence>
<keyword evidence="12" id="KW-1185">Reference proteome</keyword>
<proteinExistence type="predicted"/>
<accession>A0A7R9A4L8</accession>
<name>A0A7R9A4L8_9CRUS</name>
<evidence type="ECO:0000256" key="3">
    <source>
        <dbReference type="ARBA" id="ARBA00022741"/>
    </source>
</evidence>
<evidence type="ECO:0000313" key="12">
    <source>
        <dbReference type="Proteomes" id="UP000677054"/>
    </source>
</evidence>
<feature type="domain" description="UBC core" evidence="8">
    <location>
        <begin position="356"/>
        <end position="502"/>
    </location>
</feature>
<dbReference type="GO" id="GO:0061631">
    <property type="term" value="F:ubiquitin conjugating enzyme activity"/>
    <property type="evidence" value="ECO:0007669"/>
    <property type="project" value="UniProtKB-EC"/>
</dbReference>
<dbReference type="Proteomes" id="UP000677054">
    <property type="component" value="Unassembled WGS sequence"/>
</dbReference>
<feature type="region of interest" description="Disordered" evidence="7">
    <location>
        <begin position="1"/>
        <end position="44"/>
    </location>
</feature>
<dbReference type="PROSITE" id="PS50127">
    <property type="entry name" value="UBC_2"/>
    <property type="match status" value="1"/>
</dbReference>
<dbReference type="SUPFAM" id="SSF54768">
    <property type="entry name" value="dsRNA-binding domain-like"/>
    <property type="match status" value="1"/>
</dbReference>
<evidence type="ECO:0000259" key="9">
    <source>
        <dbReference type="PROSITE" id="PS50137"/>
    </source>
</evidence>
<dbReference type="Gene3D" id="3.10.110.10">
    <property type="entry name" value="Ubiquitin Conjugating Enzyme"/>
    <property type="match status" value="1"/>
</dbReference>
<dbReference type="InterPro" id="IPR050113">
    <property type="entry name" value="Ub_conjugating_enzyme"/>
</dbReference>
<dbReference type="AlphaFoldDB" id="A0A7R9A4L8"/>
<dbReference type="PANTHER" id="PTHR24067">
    <property type="entry name" value="UBIQUITIN-CONJUGATING ENZYME E2"/>
    <property type="match status" value="1"/>
</dbReference>
<dbReference type="InterPro" id="IPR014720">
    <property type="entry name" value="dsRBD_dom"/>
</dbReference>
<dbReference type="PROSITE" id="PS50181">
    <property type="entry name" value="FBOX"/>
    <property type="match status" value="1"/>
</dbReference>
<dbReference type="EMBL" id="LR901197">
    <property type="protein sequence ID" value="CAD7248028.1"/>
    <property type="molecule type" value="Genomic_DNA"/>
</dbReference>
<dbReference type="GO" id="GO:0005524">
    <property type="term" value="F:ATP binding"/>
    <property type="evidence" value="ECO:0007669"/>
    <property type="project" value="UniProtKB-KW"/>
</dbReference>
<dbReference type="CDD" id="cd09917">
    <property type="entry name" value="F-box_SF"/>
    <property type="match status" value="1"/>
</dbReference>
<organism evidence="11">
    <name type="scientific">Darwinula stevensoni</name>
    <dbReference type="NCBI Taxonomy" id="69355"/>
    <lineage>
        <taxon>Eukaryota</taxon>
        <taxon>Metazoa</taxon>
        <taxon>Ecdysozoa</taxon>
        <taxon>Arthropoda</taxon>
        <taxon>Crustacea</taxon>
        <taxon>Oligostraca</taxon>
        <taxon>Ostracoda</taxon>
        <taxon>Podocopa</taxon>
        <taxon>Podocopida</taxon>
        <taxon>Darwinulocopina</taxon>
        <taxon>Darwinuloidea</taxon>
        <taxon>Darwinulidae</taxon>
        <taxon>Darwinula</taxon>
    </lineage>
</organism>